<dbReference type="InterPro" id="IPR058651">
    <property type="entry name" value="HTH_VMAP-M9"/>
</dbReference>
<dbReference type="InterPro" id="IPR049052">
    <property type="entry name" value="nSTAND1"/>
</dbReference>
<feature type="repeat" description="WD" evidence="4">
    <location>
        <begin position="599"/>
        <end position="640"/>
    </location>
</feature>
<dbReference type="Gene3D" id="2.130.10.10">
    <property type="entry name" value="YVTN repeat-like/Quinoprotein amine dehydrogenase"/>
    <property type="match status" value="7"/>
</dbReference>
<feature type="repeat" description="WD" evidence="4">
    <location>
        <begin position="812"/>
        <end position="853"/>
    </location>
</feature>
<evidence type="ECO:0000256" key="4">
    <source>
        <dbReference type="PROSITE-ProRule" id="PRU00221"/>
    </source>
</evidence>
<dbReference type="InterPro" id="IPR001680">
    <property type="entry name" value="WD40_rpt"/>
</dbReference>
<keyword evidence="2" id="KW-0677">Repeat</keyword>
<dbReference type="Pfam" id="PF20703">
    <property type="entry name" value="nSTAND1"/>
    <property type="match status" value="1"/>
</dbReference>
<feature type="repeat" description="WD" evidence="4">
    <location>
        <begin position="981"/>
        <end position="1022"/>
    </location>
</feature>
<dbReference type="RefSeq" id="WP_105221390.1">
    <property type="nucleotide sequence ID" value="NZ_CAWNSU010000089.1"/>
</dbReference>
<feature type="domain" description="Novel STAND NTPase 1" evidence="5">
    <location>
        <begin position="107"/>
        <end position="257"/>
    </location>
</feature>
<accession>A0A6N8G1R3</accession>
<dbReference type="InterPro" id="IPR036322">
    <property type="entry name" value="WD40_repeat_dom_sf"/>
</dbReference>
<dbReference type="PRINTS" id="PR00320">
    <property type="entry name" value="GPROTEINBRPT"/>
</dbReference>
<dbReference type="Pfam" id="PF26355">
    <property type="entry name" value="HTH_VMAP-M9"/>
    <property type="match status" value="1"/>
</dbReference>
<evidence type="ECO:0000259" key="5">
    <source>
        <dbReference type="Pfam" id="PF20703"/>
    </source>
</evidence>
<feature type="repeat" description="WD" evidence="4">
    <location>
        <begin position="770"/>
        <end position="811"/>
    </location>
</feature>
<dbReference type="CDD" id="cd00200">
    <property type="entry name" value="WD40"/>
    <property type="match status" value="2"/>
</dbReference>
<evidence type="ECO:0000256" key="2">
    <source>
        <dbReference type="ARBA" id="ARBA00022737"/>
    </source>
</evidence>
<feature type="repeat" description="WD" evidence="4">
    <location>
        <begin position="641"/>
        <end position="676"/>
    </location>
</feature>
<dbReference type="SUPFAM" id="SSF50978">
    <property type="entry name" value="WD40 repeat-like"/>
    <property type="match status" value="2"/>
</dbReference>
<proteinExistence type="predicted"/>
<feature type="repeat" description="WD" evidence="4">
    <location>
        <begin position="557"/>
        <end position="598"/>
    </location>
</feature>
<sequence>MTVEEALDIIEQAIEPQQLNKIQRLVLQHVWQQQSYTEIAQATSYDFGYIKDTGSKLWQILSEAFGEKVTKQNIHVVLKQRCKQNLRFKELTYKTQLPQSQDWGEAVDTSIFYGRLQELATLEQWIVQDHCRLVAILGMGGVGKTSLSVKLAEQLQFEFLFWRSLRDAPPYNEFLTTLLQFFSQDNNALPETESAKLAQLQEHLRTARCLIVLDNFDAVFAPGQRIGVYRDGYAGYGELLQRIGEARHQSCLVITSRDKPLEIATLQGESLPVRELVLPGLEAIAAYELLAKKGVKGSQEELNHLINCYQGNPLALKIIATSIYDIFAGKISDFLNQGVAVFNGIRHLLKSQIERLSAPEKHIMYWLAINREPVNVSELLGDIFPSVSPAVLLETLESLRGRSLIERTAEGFTQQPVVMEYMTEQLITQVSAELVGSSQNSTHCLRHYAVMKATAKDYVRESQIRIIVKPILTQAIAHLGTPQALTTQLNKLLGQLRTQNFEPIGYAIGNLLNLFNHLSVDLTGFDFSHFPIWQAYLANVKLQHVNFAYADLAKAVFAETFGGVSSVAFSPNGHLLATSDTSGEVQIWEIASGRQLNAFKADIAWTWAIAFSPNGQVLASAGDDYIVKIWDVKTGRLLQQLQGHTNTISTIAFHPHGQILASCSQDQTIRLWQVDNFWKNVSCRILQEHQARVWSVAFSPDGRTLVSGSEDQTLKLWNVETGTCWQTLCGHSRWVKAVAVSPDGKTIASGSFDGAIKLWSLATGQCLHTWQGHQTTVTTIAFNPDGDLLASASYDQTVKVWHVVTKKCLNTLQEHHNRVWSVAFSPDGQYLASGGDDHAARLCHLKSGQCAKAWKGHNNSILSLALSLTQPLLATGHEDQTVKLWNLQTGKVTKTLRGHTNRIWSVAIAPPQLEIMASGSADSTIKLWQPQTGQCLKTLHGHASWVWSVTFSPEGHQLASGSYDKTIKLWDVYSGECLKTLEEHAAAVVAVTYSPNGQWLASSSFDTTIKLWDAIAGNCLQTFTGHHNSVWAIAFSPDGQCLASCSYDQTVKLWDIHTGVCLQTFTGHQGPVVSLAFNTSGTQLASGSFDRTVKLWNTNTGECVHTHYGHTGLVSALAFQDLNCLDRGSEIAQPQQGILVSGSFDESIRFWNTDTGECLQTLHTLRPYDGMNITGVLSLTDSQKATLRALGAVEK</sequence>
<protein>
    <submittedName>
        <fullName evidence="7">Uncharacterized protein</fullName>
    </submittedName>
</protein>
<comment type="caution">
    <text evidence="7">The sequence shown here is derived from an EMBL/GenBank/DDBJ whole genome shotgun (WGS) entry which is preliminary data.</text>
</comment>
<feature type="domain" description="vWA-MoxR associated protein N-terminal HTH" evidence="6">
    <location>
        <begin position="1"/>
        <end position="80"/>
    </location>
</feature>
<dbReference type="PROSITE" id="PS00678">
    <property type="entry name" value="WD_REPEATS_1"/>
    <property type="match status" value="6"/>
</dbReference>
<dbReference type="Pfam" id="PF00400">
    <property type="entry name" value="WD40"/>
    <property type="match status" value="9"/>
</dbReference>
<dbReference type="PANTHER" id="PTHR19848">
    <property type="entry name" value="WD40 REPEAT PROTEIN"/>
    <property type="match status" value="1"/>
</dbReference>
<evidence type="ECO:0000259" key="6">
    <source>
        <dbReference type="Pfam" id="PF26355"/>
    </source>
</evidence>
<evidence type="ECO:0000256" key="3">
    <source>
        <dbReference type="ARBA" id="ARBA00025536"/>
    </source>
</evidence>
<dbReference type="FunFam" id="2.130.10.10:FF:000016">
    <property type="entry name" value="Coatomer alpha subunit, putative"/>
    <property type="match status" value="1"/>
</dbReference>
<dbReference type="InterPro" id="IPR019775">
    <property type="entry name" value="WD40_repeat_CS"/>
</dbReference>
<feature type="repeat" description="WD" evidence="4">
    <location>
        <begin position="686"/>
        <end position="727"/>
    </location>
</feature>
<dbReference type="SUPFAM" id="SSF52540">
    <property type="entry name" value="P-loop containing nucleoside triphosphate hydrolases"/>
    <property type="match status" value="1"/>
</dbReference>
<feature type="repeat" description="WD" evidence="4">
    <location>
        <begin position="1065"/>
        <end position="1106"/>
    </location>
</feature>
<gene>
    <name evidence="7" type="ORF">BWI75_23250</name>
</gene>
<reference evidence="7 8" key="1">
    <citation type="journal article" date="2019" name="Front. Microbiol.">
        <title>Genomic Features for Desiccation Tolerance and Sugar Biosynthesis in the Extremophile Gloeocapsopsis sp. UTEX B3054.</title>
        <authorList>
            <person name="Urrejola C."/>
            <person name="Alcorta J."/>
            <person name="Salas L."/>
            <person name="Vasquez M."/>
            <person name="Polz M.F."/>
            <person name="Vicuna R."/>
            <person name="Diez B."/>
        </authorList>
    </citation>
    <scope>NUCLEOTIDE SEQUENCE [LARGE SCALE GENOMIC DNA]</scope>
    <source>
        <strain evidence="7 8">1H9</strain>
    </source>
</reference>
<dbReference type="OrthoDB" id="434800at2"/>
<dbReference type="Pfam" id="PF25173">
    <property type="entry name" value="Beta-prop_WDR3_1st"/>
    <property type="match status" value="1"/>
</dbReference>
<dbReference type="PROSITE" id="PS50294">
    <property type="entry name" value="WD_REPEATS_REGION"/>
    <property type="match status" value="13"/>
</dbReference>
<dbReference type="GO" id="GO:0043531">
    <property type="term" value="F:ADP binding"/>
    <property type="evidence" value="ECO:0007669"/>
    <property type="project" value="InterPro"/>
</dbReference>
<feature type="repeat" description="WD" evidence="4">
    <location>
        <begin position="1023"/>
        <end position="1064"/>
    </location>
</feature>
<dbReference type="SMART" id="SM00320">
    <property type="entry name" value="WD40"/>
    <property type="match status" value="14"/>
</dbReference>
<dbReference type="PANTHER" id="PTHR19848:SF8">
    <property type="entry name" value="F-BOX AND WD REPEAT DOMAIN CONTAINING 7"/>
    <property type="match status" value="1"/>
</dbReference>
<dbReference type="PROSITE" id="PS50082">
    <property type="entry name" value="WD_REPEATS_2"/>
    <property type="match status" value="14"/>
</dbReference>
<dbReference type="InterPro" id="IPR027417">
    <property type="entry name" value="P-loop_NTPase"/>
</dbReference>
<dbReference type="InterPro" id="IPR020472">
    <property type="entry name" value="WD40_PAC1"/>
</dbReference>
<feature type="repeat" description="WD" evidence="4">
    <location>
        <begin position="854"/>
        <end position="895"/>
    </location>
</feature>
<keyword evidence="8" id="KW-1185">Reference proteome</keyword>
<dbReference type="InterPro" id="IPR015943">
    <property type="entry name" value="WD40/YVTN_repeat-like_dom_sf"/>
</dbReference>
<keyword evidence="1 4" id="KW-0853">WD repeat</keyword>
<evidence type="ECO:0000313" key="8">
    <source>
        <dbReference type="Proteomes" id="UP000441797"/>
    </source>
</evidence>
<feature type="repeat" description="WD" evidence="4">
    <location>
        <begin position="728"/>
        <end position="769"/>
    </location>
</feature>
<feature type="repeat" description="WD" evidence="4">
    <location>
        <begin position="896"/>
        <end position="938"/>
    </location>
</feature>
<organism evidence="7 8">
    <name type="scientific">Gloeocapsopsis dulcis AAB1 = 1H9</name>
    <dbReference type="NCBI Taxonomy" id="1433147"/>
    <lineage>
        <taxon>Bacteria</taxon>
        <taxon>Bacillati</taxon>
        <taxon>Cyanobacteriota</taxon>
        <taxon>Cyanophyceae</taxon>
        <taxon>Oscillatoriophycideae</taxon>
        <taxon>Chroococcales</taxon>
        <taxon>Chroococcaceae</taxon>
        <taxon>Gloeocapsopsis</taxon>
        <taxon>Gloeocapsopsis dulcis</taxon>
    </lineage>
</organism>
<feature type="repeat" description="WD" evidence="4">
    <location>
        <begin position="939"/>
        <end position="980"/>
    </location>
</feature>
<comment type="function">
    <text evidence="3">The coatomer is a cytosolic protein complex that binds to dilysine motifs and reversibly associates with Golgi non-clathrin-coated vesicles, which further mediate biosynthetic protein transport from the ER, via the Golgi up to the trans Golgi network. Coatomer complex is required for budding from Golgi membranes, and is essential for the retrograde Golgi-to-ER transport of dilysine-tagged proteins.</text>
</comment>
<dbReference type="PRINTS" id="PR00364">
    <property type="entry name" value="DISEASERSIST"/>
</dbReference>
<dbReference type="EMBL" id="NAPY01000063">
    <property type="protein sequence ID" value="MUL39131.1"/>
    <property type="molecule type" value="Genomic_DNA"/>
</dbReference>
<name>A0A6N8G1R3_9CHRO</name>
<dbReference type="Proteomes" id="UP000441797">
    <property type="component" value="Unassembled WGS sequence"/>
</dbReference>
<feature type="repeat" description="WD" evidence="4">
    <location>
        <begin position="1134"/>
        <end position="1161"/>
    </location>
</feature>
<evidence type="ECO:0000313" key="7">
    <source>
        <dbReference type="EMBL" id="MUL39131.1"/>
    </source>
</evidence>
<dbReference type="AlphaFoldDB" id="A0A6N8G1R3"/>
<evidence type="ECO:0000256" key="1">
    <source>
        <dbReference type="ARBA" id="ARBA00022574"/>
    </source>
</evidence>
<dbReference type="Gene3D" id="3.40.50.300">
    <property type="entry name" value="P-loop containing nucleotide triphosphate hydrolases"/>
    <property type="match status" value="1"/>
</dbReference>